<gene>
    <name evidence="2" type="ORF">AF331_17185</name>
</gene>
<organism evidence="2 3">
    <name type="scientific">Rossellomorea marisflavi</name>
    <dbReference type="NCBI Taxonomy" id="189381"/>
    <lineage>
        <taxon>Bacteria</taxon>
        <taxon>Bacillati</taxon>
        <taxon>Bacillota</taxon>
        <taxon>Bacilli</taxon>
        <taxon>Bacillales</taxon>
        <taxon>Bacillaceae</taxon>
        <taxon>Rossellomorea</taxon>
    </lineage>
</organism>
<feature type="region of interest" description="Disordered" evidence="1">
    <location>
        <begin position="1"/>
        <end position="22"/>
    </location>
</feature>
<protein>
    <recommendedName>
        <fullName evidence="4">Spore coat protein</fullName>
    </recommendedName>
</protein>
<feature type="region of interest" description="Disordered" evidence="1">
    <location>
        <begin position="89"/>
        <end position="112"/>
    </location>
</feature>
<dbReference type="STRING" id="189381.GCA_900166615_02299"/>
<feature type="compositionally biased region" description="Low complexity" evidence="1">
    <location>
        <begin position="89"/>
        <end position="102"/>
    </location>
</feature>
<dbReference type="InterPro" id="IPR012851">
    <property type="entry name" value="Spore_coat_CotF-like"/>
</dbReference>
<reference evidence="3" key="1">
    <citation type="submission" date="2015-07" db="EMBL/GenBank/DDBJ databases">
        <title>Fjat-14235 jcm11544.</title>
        <authorList>
            <person name="Liu B."/>
            <person name="Wang J."/>
            <person name="Zhu Y."/>
            <person name="Liu G."/>
            <person name="Chen Q."/>
            <person name="Chen Z."/>
            <person name="Lan J."/>
            <person name="Che J."/>
            <person name="Ge C."/>
            <person name="Shi H."/>
            <person name="Pan Z."/>
            <person name="Liu X."/>
        </authorList>
    </citation>
    <scope>NUCLEOTIDE SEQUENCE [LARGE SCALE GENOMIC DNA]</scope>
    <source>
        <strain evidence="3">JCM 11544</strain>
    </source>
</reference>
<dbReference type="Pfam" id="PF07875">
    <property type="entry name" value="Coat_F"/>
    <property type="match status" value="1"/>
</dbReference>
<dbReference type="AlphaFoldDB" id="A0A0M0G337"/>
<dbReference type="OrthoDB" id="1647790at2"/>
<accession>A0A0M0G337</accession>
<feature type="compositionally biased region" description="Polar residues" evidence="1">
    <location>
        <begin position="1"/>
        <end position="19"/>
    </location>
</feature>
<keyword evidence="3" id="KW-1185">Reference proteome</keyword>
<dbReference type="PATRIC" id="fig|189381.12.peg.4440"/>
<dbReference type="Proteomes" id="UP000037405">
    <property type="component" value="Unassembled WGS sequence"/>
</dbReference>
<proteinExistence type="predicted"/>
<evidence type="ECO:0000313" key="3">
    <source>
        <dbReference type="Proteomes" id="UP000037405"/>
    </source>
</evidence>
<evidence type="ECO:0000313" key="2">
    <source>
        <dbReference type="EMBL" id="KON83886.1"/>
    </source>
</evidence>
<sequence length="112" mass="12850">MDQSKIQNPKTQVPDTPQMNDRDFMTDILSLEKHMTASYGTALNEASHDGLYQDILSVFTETQNAQRELYNEMFRKGWYSLEAADSQTLQQSLMQHQQTASQFPYKGNGPIQ</sequence>
<dbReference type="RefSeq" id="WP_053429282.1">
    <property type="nucleotide sequence ID" value="NZ_CP096885.1"/>
</dbReference>
<evidence type="ECO:0008006" key="4">
    <source>
        <dbReference type="Google" id="ProtNLM"/>
    </source>
</evidence>
<name>A0A0M0G337_9BACI</name>
<comment type="caution">
    <text evidence="2">The sequence shown here is derived from an EMBL/GenBank/DDBJ whole genome shotgun (WGS) entry which is preliminary data.</text>
</comment>
<evidence type="ECO:0000256" key="1">
    <source>
        <dbReference type="SAM" id="MobiDB-lite"/>
    </source>
</evidence>
<dbReference type="EMBL" id="LGUE01000005">
    <property type="protein sequence ID" value="KON83886.1"/>
    <property type="molecule type" value="Genomic_DNA"/>
</dbReference>